<dbReference type="Proteomes" id="UP001596018">
    <property type="component" value="Unassembled WGS sequence"/>
</dbReference>
<protein>
    <recommendedName>
        <fullName evidence="3">ComEC/Rec2-related protein domain-containing protein</fullName>
    </recommendedName>
</protein>
<keyword evidence="2" id="KW-1185">Reference proteome</keyword>
<name>A0ABW0JXH6_9GAMM</name>
<reference evidence="2" key="1">
    <citation type="journal article" date="2019" name="Int. J. Syst. Evol. Microbiol.">
        <title>The Global Catalogue of Microorganisms (GCM) 10K type strain sequencing project: providing services to taxonomists for standard genome sequencing and annotation.</title>
        <authorList>
            <consortium name="The Broad Institute Genomics Platform"/>
            <consortium name="The Broad Institute Genome Sequencing Center for Infectious Disease"/>
            <person name="Wu L."/>
            <person name="Ma J."/>
        </authorList>
    </citation>
    <scope>NUCLEOTIDE SEQUENCE [LARGE SCALE GENOMIC DNA]</scope>
    <source>
        <strain evidence="2">KACC 12822</strain>
    </source>
</reference>
<organism evidence="1 2">
    <name type="scientific">Rhodanobacter ginsenosidimutans</name>
    <dbReference type="NCBI Taxonomy" id="490571"/>
    <lineage>
        <taxon>Bacteria</taxon>
        <taxon>Pseudomonadati</taxon>
        <taxon>Pseudomonadota</taxon>
        <taxon>Gammaproteobacteria</taxon>
        <taxon>Lysobacterales</taxon>
        <taxon>Rhodanobacteraceae</taxon>
        <taxon>Rhodanobacter</taxon>
    </lineage>
</organism>
<comment type="caution">
    <text evidence="1">The sequence shown here is derived from an EMBL/GenBank/DDBJ whole genome shotgun (WGS) entry which is preliminary data.</text>
</comment>
<sequence>MVAFNILNALAISIIEPLLPTAAAVGFSWLAVPIGMTVADVLTRVVLPSPW</sequence>
<accession>A0ABW0JXH6</accession>
<evidence type="ECO:0000313" key="1">
    <source>
        <dbReference type="EMBL" id="MFC5440121.1"/>
    </source>
</evidence>
<dbReference type="RefSeq" id="WP_156458933.1">
    <property type="nucleotide sequence ID" value="NZ_JBHSMM010000001.1"/>
</dbReference>
<dbReference type="EMBL" id="JBHSMM010000001">
    <property type="protein sequence ID" value="MFC5440121.1"/>
    <property type="molecule type" value="Genomic_DNA"/>
</dbReference>
<evidence type="ECO:0000313" key="2">
    <source>
        <dbReference type="Proteomes" id="UP001596018"/>
    </source>
</evidence>
<proteinExistence type="predicted"/>
<gene>
    <name evidence="1" type="ORF">ACFPK0_08870</name>
</gene>
<evidence type="ECO:0008006" key="3">
    <source>
        <dbReference type="Google" id="ProtNLM"/>
    </source>
</evidence>